<comment type="caution">
    <text evidence="1">The sequence shown here is derived from an EMBL/GenBank/DDBJ whole genome shotgun (WGS) entry which is preliminary data.</text>
</comment>
<dbReference type="Proteomes" id="UP001163324">
    <property type="component" value="Chromosome 3"/>
</dbReference>
<keyword evidence="2" id="KW-1185">Reference proteome</keyword>
<evidence type="ECO:0000313" key="2">
    <source>
        <dbReference type="Proteomes" id="UP001163324"/>
    </source>
</evidence>
<sequence>MRVTIEDHDPLWKDKFLEIREQLLHALADVPDVASVEHVGSTAVPSLKAKPVLDIDVVVPAASVPAARLALARAGYTDCHDTHVPGRHVFRQPGFGKQDAAHGYYYGGPGEDGEGEQQQQQQRLLRHNTYVMEEGCSALRNHLDVRRVLTEDAELRDEYGRIKAELAGVEFESMHGYVCGKTEVLCKILRRAGWGEDELEPLIRANS</sequence>
<evidence type="ECO:0000313" key="1">
    <source>
        <dbReference type="EMBL" id="KAI9901073.1"/>
    </source>
</evidence>
<name>A0ACC0V3X2_9HYPO</name>
<protein>
    <submittedName>
        <fullName evidence="1">Uncharacterized protein</fullName>
    </submittedName>
</protein>
<organism evidence="1 2">
    <name type="scientific">Trichothecium roseum</name>
    <dbReference type="NCBI Taxonomy" id="47278"/>
    <lineage>
        <taxon>Eukaryota</taxon>
        <taxon>Fungi</taxon>
        <taxon>Dikarya</taxon>
        <taxon>Ascomycota</taxon>
        <taxon>Pezizomycotina</taxon>
        <taxon>Sordariomycetes</taxon>
        <taxon>Hypocreomycetidae</taxon>
        <taxon>Hypocreales</taxon>
        <taxon>Hypocreales incertae sedis</taxon>
        <taxon>Trichothecium</taxon>
    </lineage>
</organism>
<gene>
    <name evidence="1" type="ORF">N3K66_002890</name>
</gene>
<reference evidence="1" key="1">
    <citation type="submission" date="2022-10" db="EMBL/GenBank/DDBJ databases">
        <title>Complete Genome of Trichothecium roseum strain YXFP-22015, a Plant Pathogen Isolated from Citrus.</title>
        <authorList>
            <person name="Wang Y."/>
            <person name="Zhu L."/>
        </authorList>
    </citation>
    <scope>NUCLEOTIDE SEQUENCE</scope>
    <source>
        <strain evidence="1">YXFP-22015</strain>
    </source>
</reference>
<proteinExistence type="predicted"/>
<dbReference type="EMBL" id="CM047942">
    <property type="protein sequence ID" value="KAI9901073.1"/>
    <property type="molecule type" value="Genomic_DNA"/>
</dbReference>
<accession>A0ACC0V3X2</accession>